<reference evidence="3 4" key="1">
    <citation type="submission" date="2020-07" db="EMBL/GenBank/DDBJ databases">
        <authorList>
            <person name="Sun Q."/>
        </authorList>
    </citation>
    <scope>NUCLEOTIDE SEQUENCE [LARGE SCALE GENOMIC DNA]</scope>
    <source>
        <strain evidence="3 4">MAH-1</strain>
    </source>
</reference>
<sequence length="117" mass="12934">MASLLSENPVWPTLVFVLAGILGGMVGYLMNNASVKWKRKEFLKSLFFGILVSGGIISLLALLYSELFIVNSESLLNLVLAGCICFMFSMVALLFAYRFLMRLSARKSLDVRADAES</sequence>
<proteinExistence type="predicted"/>
<feature type="transmembrane region" description="Helical" evidence="1">
    <location>
        <begin position="42"/>
        <end position="63"/>
    </location>
</feature>
<evidence type="ECO:0000313" key="4">
    <source>
        <dbReference type="Proteomes" id="UP000535020"/>
    </source>
</evidence>
<evidence type="ECO:0000313" key="3">
    <source>
        <dbReference type="EMBL" id="NYA70791.1"/>
    </source>
</evidence>
<dbReference type="Pfam" id="PF20303">
    <property type="entry name" value="YLATT"/>
    <property type="match status" value="1"/>
</dbReference>
<dbReference type="Proteomes" id="UP000535020">
    <property type="component" value="Unassembled WGS sequence"/>
</dbReference>
<keyword evidence="1" id="KW-0472">Membrane</keyword>
<keyword evidence="1" id="KW-1133">Transmembrane helix</keyword>
<feature type="transmembrane region" description="Helical" evidence="1">
    <location>
        <begin position="12"/>
        <end position="30"/>
    </location>
</feature>
<evidence type="ECO:0000256" key="1">
    <source>
        <dbReference type="SAM" id="Phobius"/>
    </source>
</evidence>
<feature type="domain" description="YEATS-Like-Associating Three TM" evidence="2">
    <location>
        <begin position="13"/>
        <end position="104"/>
    </location>
</feature>
<feature type="transmembrane region" description="Helical" evidence="1">
    <location>
        <begin position="75"/>
        <end position="97"/>
    </location>
</feature>
<dbReference type="InterPro" id="IPR014743">
    <property type="entry name" value="Cl-channel_core"/>
</dbReference>
<dbReference type="AlphaFoldDB" id="A0A7Y8Y1L4"/>
<comment type="caution">
    <text evidence="3">The sequence shown here is derived from an EMBL/GenBank/DDBJ whole genome shotgun (WGS) entry which is preliminary data.</text>
</comment>
<gene>
    <name evidence="3" type="ORF">HZF10_07675</name>
</gene>
<dbReference type="EMBL" id="JACBJI010000003">
    <property type="protein sequence ID" value="NYA70791.1"/>
    <property type="molecule type" value="Genomic_DNA"/>
</dbReference>
<dbReference type="Gene3D" id="1.10.3080.10">
    <property type="entry name" value="Clc chloride channel"/>
    <property type="match status" value="1"/>
</dbReference>
<dbReference type="InterPro" id="IPR046890">
    <property type="entry name" value="YLATT"/>
</dbReference>
<keyword evidence="1" id="KW-0812">Transmembrane</keyword>
<evidence type="ECO:0000259" key="2">
    <source>
        <dbReference type="Pfam" id="PF20303"/>
    </source>
</evidence>
<accession>A0A7Y8Y1L4</accession>
<protein>
    <recommendedName>
        <fullName evidence="2">YEATS-Like-Associating Three TM domain-containing protein</fullName>
    </recommendedName>
</protein>
<dbReference type="SUPFAM" id="SSF81340">
    <property type="entry name" value="Clc chloride channel"/>
    <property type="match status" value="1"/>
</dbReference>
<dbReference type="RefSeq" id="WP_176005615.1">
    <property type="nucleotide sequence ID" value="NZ_JABWMI010000010.1"/>
</dbReference>
<organism evidence="3 4">
    <name type="scientific">Flavobacterium agri</name>
    <dbReference type="NCBI Taxonomy" id="2743471"/>
    <lineage>
        <taxon>Bacteria</taxon>
        <taxon>Pseudomonadati</taxon>
        <taxon>Bacteroidota</taxon>
        <taxon>Flavobacteriia</taxon>
        <taxon>Flavobacteriales</taxon>
        <taxon>Flavobacteriaceae</taxon>
        <taxon>Flavobacterium</taxon>
    </lineage>
</organism>
<name>A0A7Y8Y1L4_9FLAO</name>
<keyword evidence="4" id="KW-1185">Reference proteome</keyword>